<dbReference type="SUPFAM" id="SSF53474">
    <property type="entry name" value="alpha/beta-Hydrolases"/>
    <property type="match status" value="1"/>
</dbReference>
<comment type="similarity">
    <text evidence="1">Belongs to the thioesterase family.</text>
</comment>
<evidence type="ECO:0000259" key="2">
    <source>
        <dbReference type="Pfam" id="PF00975"/>
    </source>
</evidence>
<dbReference type="InterPro" id="IPR001031">
    <property type="entry name" value="Thioesterase"/>
</dbReference>
<dbReference type="RefSeq" id="WP_145666181.1">
    <property type="nucleotide sequence ID" value="NZ_VIWO01000002.1"/>
</dbReference>
<feature type="domain" description="Thioesterase" evidence="2">
    <location>
        <begin position="5"/>
        <end position="227"/>
    </location>
</feature>
<dbReference type="Proteomes" id="UP000320811">
    <property type="component" value="Unassembled WGS sequence"/>
</dbReference>
<gene>
    <name evidence="3" type="ORF">FHW36_102274</name>
</gene>
<proteinExistence type="inferred from homology"/>
<evidence type="ECO:0000256" key="1">
    <source>
        <dbReference type="ARBA" id="ARBA00007169"/>
    </source>
</evidence>
<dbReference type="OrthoDB" id="2213423at2"/>
<comment type="caution">
    <text evidence="3">The sequence shown here is derived from an EMBL/GenBank/DDBJ whole genome shotgun (WGS) entry which is preliminary data.</text>
</comment>
<dbReference type="GO" id="GO:0008610">
    <property type="term" value="P:lipid biosynthetic process"/>
    <property type="evidence" value="ECO:0007669"/>
    <property type="project" value="TreeGrafter"/>
</dbReference>
<keyword evidence="4" id="KW-1185">Reference proteome</keyword>
<dbReference type="Gene3D" id="3.40.50.1820">
    <property type="entry name" value="alpha/beta hydrolase"/>
    <property type="match status" value="1"/>
</dbReference>
<dbReference type="InterPro" id="IPR012223">
    <property type="entry name" value="TEII"/>
</dbReference>
<dbReference type="Pfam" id="PF00975">
    <property type="entry name" value="Thioesterase"/>
    <property type="match status" value="1"/>
</dbReference>
<protein>
    <submittedName>
        <fullName evidence="3">Surfactin synthase thioesterase subunit</fullName>
    </submittedName>
</protein>
<dbReference type="EMBL" id="VIWO01000002">
    <property type="protein sequence ID" value="TWF42516.1"/>
    <property type="molecule type" value="Genomic_DNA"/>
</dbReference>
<organism evidence="3 4">
    <name type="scientific">Chitinophaga polysaccharea</name>
    <dbReference type="NCBI Taxonomy" id="1293035"/>
    <lineage>
        <taxon>Bacteria</taxon>
        <taxon>Pseudomonadati</taxon>
        <taxon>Bacteroidota</taxon>
        <taxon>Chitinophagia</taxon>
        <taxon>Chitinophagales</taxon>
        <taxon>Chitinophagaceae</taxon>
        <taxon>Chitinophaga</taxon>
    </lineage>
</organism>
<dbReference type="InterPro" id="IPR029058">
    <property type="entry name" value="AB_hydrolase_fold"/>
</dbReference>
<dbReference type="AlphaFoldDB" id="A0A561PWM6"/>
<name>A0A561PWM6_9BACT</name>
<accession>A0A561PWM6</accession>
<reference evidence="3 4" key="1">
    <citation type="submission" date="2019-06" db="EMBL/GenBank/DDBJ databases">
        <title>Sorghum-associated microbial communities from plants grown in Nebraska, USA.</title>
        <authorList>
            <person name="Schachtman D."/>
        </authorList>
    </citation>
    <scope>NUCLEOTIDE SEQUENCE [LARGE SCALE GENOMIC DNA]</scope>
    <source>
        <strain evidence="3 4">1209</strain>
    </source>
</reference>
<evidence type="ECO:0000313" key="3">
    <source>
        <dbReference type="EMBL" id="TWF42516.1"/>
    </source>
</evidence>
<dbReference type="PANTHER" id="PTHR11487:SF0">
    <property type="entry name" value="S-ACYL FATTY ACID SYNTHASE THIOESTERASE, MEDIUM CHAIN"/>
    <property type="match status" value="1"/>
</dbReference>
<evidence type="ECO:0000313" key="4">
    <source>
        <dbReference type="Proteomes" id="UP000320811"/>
    </source>
</evidence>
<sequence>MQKIKLFCFPFAGGAASFYNPWRTLLPDYLELHCFELAGRGSRITESLYSSIAEIVDEIMIKLRPAFESGPYALFGHSMGGIIVYELTKRISEQNMPMPVQIFISGKGPLHLPRPELKIYSMPDDEFQKNMIEMGGISEDFFRSPELACLFIPVIRNDMRLAETFEVKELARLSCNITVFYGEEEILKPTDVEQWRYYTKGVFKAHYFKGGHFFIKDYTREIIDIISNTIMQTQMSC</sequence>
<dbReference type="PANTHER" id="PTHR11487">
    <property type="entry name" value="THIOESTERASE"/>
    <property type="match status" value="1"/>
</dbReference>